<dbReference type="InterPro" id="IPR008927">
    <property type="entry name" value="6-PGluconate_DH-like_C_sf"/>
</dbReference>
<proteinExistence type="inferred from homology"/>
<dbReference type="Pfam" id="PF08546">
    <property type="entry name" value="ApbA_C"/>
    <property type="match status" value="1"/>
</dbReference>
<dbReference type="InterPro" id="IPR013332">
    <property type="entry name" value="KPR_N"/>
</dbReference>
<dbReference type="SUPFAM" id="SSF51735">
    <property type="entry name" value="NAD(P)-binding Rossmann-fold domains"/>
    <property type="match status" value="1"/>
</dbReference>
<evidence type="ECO:0000256" key="6">
    <source>
        <dbReference type="ARBA" id="ARBA00023002"/>
    </source>
</evidence>
<comment type="catalytic activity">
    <reaction evidence="8 9">
        <text>(R)-pantoate + NADP(+) = 2-dehydropantoate + NADPH + H(+)</text>
        <dbReference type="Rhea" id="RHEA:16233"/>
        <dbReference type="ChEBI" id="CHEBI:11561"/>
        <dbReference type="ChEBI" id="CHEBI:15378"/>
        <dbReference type="ChEBI" id="CHEBI:15980"/>
        <dbReference type="ChEBI" id="CHEBI:57783"/>
        <dbReference type="ChEBI" id="CHEBI:58349"/>
        <dbReference type="EC" id="1.1.1.169"/>
    </reaction>
</comment>
<dbReference type="GO" id="GO:0015940">
    <property type="term" value="P:pantothenate biosynthetic process"/>
    <property type="evidence" value="ECO:0007669"/>
    <property type="project" value="UniProtKB-UniPathway"/>
</dbReference>
<dbReference type="GO" id="GO:0005737">
    <property type="term" value="C:cytoplasm"/>
    <property type="evidence" value="ECO:0007669"/>
    <property type="project" value="TreeGrafter"/>
</dbReference>
<evidence type="ECO:0000256" key="9">
    <source>
        <dbReference type="RuleBase" id="RU362068"/>
    </source>
</evidence>
<dbReference type="PANTHER" id="PTHR43765:SF2">
    <property type="entry name" value="2-DEHYDROPANTOATE 2-REDUCTASE"/>
    <property type="match status" value="1"/>
</dbReference>
<keyword evidence="6 9" id="KW-0560">Oxidoreductase</keyword>
<evidence type="ECO:0000313" key="12">
    <source>
        <dbReference type="EMBL" id="SPD73531.1"/>
    </source>
</evidence>
<dbReference type="UniPathway" id="UPA00028">
    <property type="reaction ID" value="UER00004"/>
</dbReference>
<dbReference type="InterPro" id="IPR036291">
    <property type="entry name" value="NAD(P)-bd_dom_sf"/>
</dbReference>
<dbReference type="EC" id="1.1.1.169" evidence="3 9"/>
<dbReference type="Gene3D" id="1.10.1040.10">
    <property type="entry name" value="N-(1-d-carboxylethyl)-l-norvaline Dehydrogenase, domain 2"/>
    <property type="match status" value="1"/>
</dbReference>
<evidence type="ECO:0000256" key="2">
    <source>
        <dbReference type="ARBA" id="ARBA00007870"/>
    </source>
</evidence>
<dbReference type="EMBL" id="OJIN01000101">
    <property type="protein sequence ID" value="SPD73531.1"/>
    <property type="molecule type" value="Genomic_DNA"/>
</dbReference>
<comment type="pathway">
    <text evidence="1 9">Cofactor biosynthesis; (R)-pantothenate biosynthesis; (R)-pantoate from 3-methyl-2-oxobutanoate: step 2/2.</text>
</comment>
<evidence type="ECO:0000259" key="11">
    <source>
        <dbReference type="Pfam" id="PF08546"/>
    </source>
</evidence>
<evidence type="ECO:0000256" key="3">
    <source>
        <dbReference type="ARBA" id="ARBA00013014"/>
    </source>
</evidence>
<dbReference type="SUPFAM" id="SSF48179">
    <property type="entry name" value="6-phosphogluconate dehydrogenase C-terminal domain-like"/>
    <property type="match status" value="1"/>
</dbReference>
<name>A0A445MW05_9BACT</name>
<gene>
    <name evidence="12" type="ORF">PITCH_A190107</name>
</gene>
<dbReference type="PANTHER" id="PTHR43765">
    <property type="entry name" value="2-DEHYDROPANTOATE 2-REDUCTASE-RELATED"/>
    <property type="match status" value="1"/>
</dbReference>
<reference evidence="12" key="1">
    <citation type="submission" date="2018-01" db="EMBL/GenBank/DDBJ databases">
        <authorList>
            <person name="Regsiter A."/>
            <person name="William W."/>
        </authorList>
    </citation>
    <scope>NUCLEOTIDE SEQUENCE</scope>
    <source>
        <strain evidence="12">TRIP AH-1</strain>
    </source>
</reference>
<dbReference type="InterPro" id="IPR013328">
    <property type="entry name" value="6PGD_dom2"/>
</dbReference>
<keyword evidence="9" id="KW-0566">Pantothenate biosynthesis</keyword>
<dbReference type="GO" id="GO:0050661">
    <property type="term" value="F:NADP binding"/>
    <property type="evidence" value="ECO:0007669"/>
    <property type="project" value="TreeGrafter"/>
</dbReference>
<dbReference type="InterPro" id="IPR050838">
    <property type="entry name" value="Ketopantoate_reductase"/>
</dbReference>
<comment type="similarity">
    <text evidence="2 9">Belongs to the ketopantoate reductase family.</text>
</comment>
<accession>A0A445MW05</accession>
<dbReference type="Pfam" id="PF02558">
    <property type="entry name" value="ApbA"/>
    <property type="match status" value="1"/>
</dbReference>
<evidence type="ECO:0000256" key="5">
    <source>
        <dbReference type="ARBA" id="ARBA00022857"/>
    </source>
</evidence>
<feature type="domain" description="Ketopantoate reductase C-terminal" evidence="11">
    <location>
        <begin position="176"/>
        <end position="299"/>
    </location>
</feature>
<evidence type="ECO:0000256" key="1">
    <source>
        <dbReference type="ARBA" id="ARBA00004994"/>
    </source>
</evidence>
<evidence type="ECO:0000259" key="10">
    <source>
        <dbReference type="Pfam" id="PF02558"/>
    </source>
</evidence>
<evidence type="ECO:0000256" key="7">
    <source>
        <dbReference type="ARBA" id="ARBA00032024"/>
    </source>
</evidence>
<dbReference type="GO" id="GO:0008677">
    <property type="term" value="F:2-dehydropantoate 2-reductase activity"/>
    <property type="evidence" value="ECO:0007669"/>
    <property type="project" value="UniProtKB-EC"/>
</dbReference>
<feature type="domain" description="Ketopantoate reductase N-terminal" evidence="10">
    <location>
        <begin position="4"/>
        <end position="148"/>
    </location>
</feature>
<keyword evidence="5 9" id="KW-0521">NADP</keyword>
<dbReference type="Gene3D" id="3.40.50.720">
    <property type="entry name" value="NAD(P)-binding Rossmann-like Domain"/>
    <property type="match status" value="1"/>
</dbReference>
<dbReference type="NCBIfam" id="TIGR00745">
    <property type="entry name" value="apbA_panE"/>
    <property type="match status" value="1"/>
</dbReference>
<dbReference type="AlphaFoldDB" id="A0A445MW05"/>
<dbReference type="InterPro" id="IPR013752">
    <property type="entry name" value="KPA_reductase"/>
</dbReference>
<comment type="function">
    <text evidence="9">Catalyzes the NADPH-dependent reduction of ketopantoate into pantoic acid.</text>
</comment>
<evidence type="ECO:0000256" key="4">
    <source>
        <dbReference type="ARBA" id="ARBA00019465"/>
    </source>
</evidence>
<protein>
    <recommendedName>
        <fullName evidence="4 9">2-dehydropantoate 2-reductase</fullName>
        <ecNumber evidence="3 9">1.1.1.169</ecNumber>
    </recommendedName>
    <alternativeName>
        <fullName evidence="7 9">Ketopantoate reductase</fullName>
    </alternativeName>
</protein>
<evidence type="ECO:0000256" key="8">
    <source>
        <dbReference type="ARBA" id="ARBA00048793"/>
    </source>
</evidence>
<sequence length="310" mass="32681">MNFLIVGPGAMGCLFAARLKLAGHVVTLLDHIEQRAELINKQGIRVEGILGEYTVQVPTMIGAIPAEPDVAVICVKANETRTAAQDIRPIIGPRAYVLTLQNGLGNLEVLQEVFGSQRALGGVTAEGATLLGDGHVRHAGHGDTKFGSETPMGDALADMVAAFNDAGFKTQSAENVSGLIWGKLIVNVGINALTAITGLKNGRLPDVAGTMAVMEKAVIEAVAVSRAKGIELPYKDPLGRVVEVCRATAANIASMLQDVLKQAVTEVAFINGAIVREGKAFAIPTPVNETLTCLVQAIQETYQERVIRQA</sequence>
<organism evidence="12">
    <name type="scientific">uncultured Desulfobacterium sp</name>
    <dbReference type="NCBI Taxonomy" id="201089"/>
    <lineage>
        <taxon>Bacteria</taxon>
        <taxon>Pseudomonadati</taxon>
        <taxon>Thermodesulfobacteriota</taxon>
        <taxon>Desulfobacteria</taxon>
        <taxon>Desulfobacterales</taxon>
        <taxon>Desulfobacteriaceae</taxon>
        <taxon>Desulfobacterium</taxon>
        <taxon>environmental samples</taxon>
    </lineage>
</organism>
<dbReference type="InterPro" id="IPR003710">
    <property type="entry name" value="ApbA"/>
</dbReference>